<accession>A0AAV7FDX9</accession>
<evidence type="ECO:0000313" key="2">
    <source>
        <dbReference type="EMBL" id="KAG9459338.1"/>
    </source>
</evidence>
<keyword evidence="3" id="KW-1185">Reference proteome</keyword>
<feature type="transmembrane region" description="Helical" evidence="1">
    <location>
        <begin position="88"/>
        <end position="108"/>
    </location>
</feature>
<protein>
    <submittedName>
        <fullName evidence="2">Uncharacterized protein</fullName>
    </submittedName>
</protein>
<dbReference type="InterPro" id="IPR007493">
    <property type="entry name" value="DUF538"/>
</dbReference>
<organism evidence="2 3">
    <name type="scientific">Aristolochia fimbriata</name>
    <name type="common">White veined hardy Dutchman's pipe vine</name>
    <dbReference type="NCBI Taxonomy" id="158543"/>
    <lineage>
        <taxon>Eukaryota</taxon>
        <taxon>Viridiplantae</taxon>
        <taxon>Streptophyta</taxon>
        <taxon>Embryophyta</taxon>
        <taxon>Tracheophyta</taxon>
        <taxon>Spermatophyta</taxon>
        <taxon>Magnoliopsida</taxon>
        <taxon>Magnoliidae</taxon>
        <taxon>Piperales</taxon>
        <taxon>Aristolochiaceae</taxon>
        <taxon>Aristolochia</taxon>
    </lineage>
</organism>
<reference evidence="2 3" key="1">
    <citation type="submission" date="2021-07" db="EMBL/GenBank/DDBJ databases">
        <title>The Aristolochia fimbriata genome: insights into angiosperm evolution, floral development and chemical biosynthesis.</title>
        <authorList>
            <person name="Jiao Y."/>
        </authorList>
    </citation>
    <scope>NUCLEOTIDE SEQUENCE [LARGE SCALE GENOMIC DNA]</scope>
    <source>
        <strain evidence="2">IBCAS-2021</strain>
        <tissue evidence="2">Leaf</tissue>
    </source>
</reference>
<gene>
    <name evidence="2" type="ORF">H6P81_003846</name>
</gene>
<dbReference type="EMBL" id="JAINDJ010000002">
    <property type="protein sequence ID" value="KAG9459338.1"/>
    <property type="molecule type" value="Genomic_DNA"/>
</dbReference>
<keyword evidence="1" id="KW-0812">Transmembrane</keyword>
<name>A0AAV7FDX9_ARIFI</name>
<evidence type="ECO:0000256" key="1">
    <source>
        <dbReference type="SAM" id="Phobius"/>
    </source>
</evidence>
<keyword evidence="1" id="KW-1133">Transmembrane helix</keyword>
<dbReference type="PANTHER" id="PTHR31676">
    <property type="entry name" value="T31J12.3 PROTEIN-RELATED"/>
    <property type="match status" value="1"/>
</dbReference>
<evidence type="ECO:0000313" key="3">
    <source>
        <dbReference type="Proteomes" id="UP000825729"/>
    </source>
</evidence>
<dbReference type="PANTHER" id="PTHR31676:SF172">
    <property type="entry name" value="OS01G0595400 PROTEIN"/>
    <property type="match status" value="1"/>
</dbReference>
<dbReference type="Pfam" id="PF04398">
    <property type="entry name" value="DUF538"/>
    <property type="match status" value="1"/>
</dbReference>
<dbReference type="Proteomes" id="UP000825729">
    <property type="component" value="Unassembled WGS sequence"/>
</dbReference>
<proteinExistence type="predicted"/>
<dbReference type="AlphaFoldDB" id="A0AAV7FDX9"/>
<dbReference type="Gene3D" id="2.30.240.10">
    <property type="entry name" value="At5g01610-like"/>
    <property type="match status" value="1"/>
</dbReference>
<dbReference type="InterPro" id="IPR036758">
    <property type="entry name" value="At5g01610-like"/>
</dbReference>
<comment type="caution">
    <text evidence="2">The sequence shown here is derived from an EMBL/GenBank/DDBJ whole genome shotgun (WGS) entry which is preliminary data.</text>
</comment>
<keyword evidence="1" id="KW-0472">Membrane</keyword>
<sequence>MWRVNGGQQSADEDLLNSLSNSSCYHILKAEKSKSSSSNLIPSPKIPPSTGFTVQNSESSYRFQLGKTEIPIHSSEPKRGESRMTKPSLCFLFLLLLFVLCSDASLVADTYPSSAHKELTSKGFPVGLLPDCVSSYSLNRTSGDFFVDLGDSCQIKLPPDNYLATYEKRITGKLLEGKIAKLNGIRVWAFFKWWYITGIRTSGDNLVFEVGVVTAKYPVKNFDESPQCNGRRSSS</sequence>
<dbReference type="SUPFAM" id="SSF141562">
    <property type="entry name" value="At5g01610-like"/>
    <property type="match status" value="1"/>
</dbReference>